<dbReference type="InterPro" id="IPR012337">
    <property type="entry name" value="RNaseH-like_sf"/>
</dbReference>
<protein>
    <submittedName>
        <fullName evidence="4">Transposase</fullName>
    </submittedName>
</protein>
<dbReference type="PROSITE" id="PS50994">
    <property type="entry name" value="INTEGRASE"/>
    <property type="match status" value="1"/>
</dbReference>
<dbReference type="InterPro" id="IPR017895">
    <property type="entry name" value="HTH_IS408/IS1162_type"/>
</dbReference>
<dbReference type="GO" id="GO:0003676">
    <property type="term" value="F:nucleic acid binding"/>
    <property type="evidence" value="ECO:0007669"/>
    <property type="project" value="InterPro"/>
</dbReference>
<evidence type="ECO:0000259" key="2">
    <source>
        <dbReference type="PROSITE" id="PS50532"/>
    </source>
</evidence>
<comment type="similarity">
    <text evidence="1">Belongs to the transposase IS21/IS408/IS1162 family.</text>
</comment>
<evidence type="ECO:0000313" key="5">
    <source>
        <dbReference type="Proteomes" id="UP000189545"/>
    </source>
</evidence>
<proteinExistence type="inferred from homology"/>
<organism evidence="4 5">
    <name type="scientific">Shewanella psychrophila</name>
    <dbReference type="NCBI Taxonomy" id="225848"/>
    <lineage>
        <taxon>Bacteria</taxon>
        <taxon>Pseudomonadati</taxon>
        <taxon>Pseudomonadota</taxon>
        <taxon>Gammaproteobacteria</taxon>
        <taxon>Alteromonadales</taxon>
        <taxon>Shewanellaceae</taxon>
        <taxon>Shewanella</taxon>
    </lineage>
</organism>
<dbReference type="Proteomes" id="UP000189545">
    <property type="component" value="Chromosome"/>
</dbReference>
<evidence type="ECO:0000259" key="3">
    <source>
        <dbReference type="PROSITE" id="PS50994"/>
    </source>
</evidence>
<dbReference type="Pfam" id="PF22483">
    <property type="entry name" value="Mu-transpos_C_2"/>
    <property type="match status" value="1"/>
</dbReference>
<dbReference type="SUPFAM" id="SSF53098">
    <property type="entry name" value="Ribonuclease H-like"/>
    <property type="match status" value="1"/>
</dbReference>
<reference evidence="4 5" key="1">
    <citation type="submission" date="2016-03" db="EMBL/GenBank/DDBJ databases">
        <title>Complete genome sequence of Shewanella psychrophila WP2, a deep sea bacterium isolated from west Pacific sediment.</title>
        <authorList>
            <person name="Xu G."/>
            <person name="Jian H."/>
        </authorList>
    </citation>
    <scope>NUCLEOTIDE SEQUENCE [LARGE SCALE GENOMIC DNA]</scope>
    <source>
        <strain evidence="4 5">WP2</strain>
    </source>
</reference>
<dbReference type="RefSeq" id="WP_077754767.1">
    <property type="nucleotide sequence ID" value="NZ_CP014782.1"/>
</dbReference>
<dbReference type="PROSITE" id="PS50532">
    <property type="entry name" value="HTH_IS408"/>
    <property type="match status" value="1"/>
</dbReference>
<dbReference type="InterPro" id="IPR054353">
    <property type="entry name" value="IstA-like_C"/>
</dbReference>
<keyword evidence="5" id="KW-1185">Reference proteome</keyword>
<accession>A0A1S6HWI1</accession>
<feature type="domain" description="Integrase catalytic" evidence="3">
    <location>
        <begin position="129"/>
        <end position="330"/>
    </location>
</feature>
<dbReference type="PANTHER" id="PTHR35004:SF8">
    <property type="entry name" value="TRANSPOSASE RV3428C-RELATED"/>
    <property type="match status" value="1"/>
</dbReference>
<dbReference type="AlphaFoldDB" id="A0A1S6HWI1"/>
<dbReference type="STRING" id="225848.Sps_04821"/>
<dbReference type="NCBIfam" id="NF033546">
    <property type="entry name" value="transpos_IS21"/>
    <property type="match status" value="1"/>
</dbReference>
<dbReference type="EMBL" id="CP014782">
    <property type="protein sequence ID" value="AQS39903.1"/>
    <property type="molecule type" value="Genomic_DNA"/>
</dbReference>
<name>A0A1S6HWI1_9GAMM</name>
<gene>
    <name evidence="4" type="ORF">Sps_04821</name>
</gene>
<dbReference type="InterPro" id="IPR001584">
    <property type="entry name" value="Integrase_cat-core"/>
</dbReference>
<dbReference type="GO" id="GO:0015074">
    <property type="term" value="P:DNA integration"/>
    <property type="evidence" value="ECO:0007669"/>
    <property type="project" value="InterPro"/>
</dbReference>
<dbReference type="KEGG" id="spsw:Sps_04821"/>
<evidence type="ECO:0000313" key="4">
    <source>
        <dbReference type="EMBL" id="AQS39903.1"/>
    </source>
</evidence>
<dbReference type="PANTHER" id="PTHR35004">
    <property type="entry name" value="TRANSPOSASE RV3428C-RELATED"/>
    <property type="match status" value="1"/>
</dbReference>
<dbReference type="InterPro" id="IPR036397">
    <property type="entry name" value="RNaseH_sf"/>
</dbReference>
<feature type="domain" description="HTH IS408-type" evidence="2">
    <location>
        <begin position="11"/>
        <end position="92"/>
    </location>
</feature>
<sequence length="515" mass="59782">MPTESISMRKLKEILRLKYQAELSHRKIGVSLSLSPGTVSTYINRAKLMGIESWPLPTHWDDVKLNKQFIQTKIKPRTAIPLPNWLMFHPQLKKKGVTKQLLWQEYIERNPDNHYSYPQMCRIYKDWLSRQQPSMRQVHQYGEKLFIDYCGPTLPITDPETGERHGAQIFVAVMGGSNYTFAEATSSQKLEDWVMSHVRAFQFFGAVPDIIVPDNLRSATTRACKYDPDLNPTYQQLAAHYNVAIIPARPLRPKDKAKAENGVLIVERWIMAVLRHETFYSLMQLNLRISELLIRLNTKKFQKLPGNRVSEYHTHELPAMRPLPLIDYQYTFIKKVRVNVDYHVEVNQHYYSVPYGLLRQKIEAHVSDKMVKMYHQNQLVAQHLRAQRIGGYSTLVEHMPKSHQDYATWTPERLKEWAGKLGDAVLQWVEHKLASHLHPQQSGKVCFGLLSLSKHYPQSRLNAACQRALDTGCYRLENIKIILKKNLDKAVCEAEPIDRLAGIKHDNVRGQGYYH</sequence>
<evidence type="ECO:0000256" key="1">
    <source>
        <dbReference type="ARBA" id="ARBA00009277"/>
    </source>
</evidence>
<dbReference type="OrthoDB" id="2065409at2"/>
<dbReference type="Gene3D" id="3.30.420.10">
    <property type="entry name" value="Ribonuclease H-like superfamily/Ribonuclease H"/>
    <property type="match status" value="1"/>
</dbReference>